<dbReference type="PROSITE" id="PS00059">
    <property type="entry name" value="ADH_ZINC"/>
    <property type="match status" value="1"/>
</dbReference>
<dbReference type="InParanoid" id="A0A1V8T097"/>
<feature type="domain" description="Alcohol dehydrogenase-like N-terminal" evidence="7">
    <location>
        <begin position="28"/>
        <end position="164"/>
    </location>
</feature>
<protein>
    <recommendedName>
        <fullName evidence="10">Enoyl reductase (ER) domain-containing protein</fullName>
    </recommendedName>
</protein>
<dbReference type="SUPFAM" id="SSF50129">
    <property type="entry name" value="GroES-like"/>
    <property type="match status" value="1"/>
</dbReference>
<evidence type="ECO:0000259" key="7">
    <source>
        <dbReference type="Pfam" id="PF08240"/>
    </source>
</evidence>
<evidence type="ECO:0000259" key="6">
    <source>
        <dbReference type="Pfam" id="PF00107"/>
    </source>
</evidence>
<dbReference type="PANTHER" id="PTHR43880:SF12">
    <property type="entry name" value="ALCOHOL DEHYDROGENASE CLASS-3"/>
    <property type="match status" value="1"/>
</dbReference>
<dbReference type="GO" id="GO:0005829">
    <property type="term" value="C:cytosol"/>
    <property type="evidence" value="ECO:0007669"/>
    <property type="project" value="TreeGrafter"/>
</dbReference>
<evidence type="ECO:0000256" key="2">
    <source>
        <dbReference type="ARBA" id="ARBA00022833"/>
    </source>
</evidence>
<comment type="cofactor">
    <cofactor evidence="5">
        <name>Zn(2+)</name>
        <dbReference type="ChEBI" id="CHEBI:29105"/>
    </cofactor>
</comment>
<dbReference type="Gene3D" id="3.90.180.10">
    <property type="entry name" value="Medium-chain alcohol dehydrogenases, catalytic domain"/>
    <property type="match status" value="1"/>
</dbReference>
<dbReference type="STRING" id="1507870.A0A1V8T097"/>
<dbReference type="Pfam" id="PF00107">
    <property type="entry name" value="ADH_zinc_N"/>
    <property type="match status" value="1"/>
</dbReference>
<dbReference type="InterPro" id="IPR013154">
    <property type="entry name" value="ADH-like_N"/>
</dbReference>
<dbReference type="Pfam" id="PF08240">
    <property type="entry name" value="ADH_N"/>
    <property type="match status" value="1"/>
</dbReference>
<dbReference type="GO" id="GO:0051903">
    <property type="term" value="F:S-(hydroxymethyl)glutathione dehydrogenase [NAD(P)+] activity"/>
    <property type="evidence" value="ECO:0007669"/>
    <property type="project" value="TreeGrafter"/>
</dbReference>
<evidence type="ECO:0000256" key="3">
    <source>
        <dbReference type="ARBA" id="ARBA00023002"/>
    </source>
</evidence>
<dbReference type="Gene3D" id="3.40.50.720">
    <property type="entry name" value="NAD(P)-binding Rossmann-like Domain"/>
    <property type="match status" value="1"/>
</dbReference>
<keyword evidence="2 5" id="KW-0862">Zinc</keyword>
<dbReference type="Proteomes" id="UP000192596">
    <property type="component" value="Unassembled WGS sequence"/>
</dbReference>
<sequence>MPTTTEAYVARPSTGVKLEKVTYADLGPRMLLVDIVAASICHTDVKVPVPQAAEGTFHIKPPLILGHEGAGYIKSVGSNVTYVKPGDAIVLSFAHCGECKFCLSGRQPYCLHLPTWNFYGRAIGREEDDGVVVKDDKGEAINGLFFGQSSMSRVALVHESSCVKVDVKSRQELECGIQTGAGSIWNVARSPVGSSIVIFGGGAVGLSALLAAKTTAPGALVLVDTSQTKLDIIPSEILSGVTVLNSKDLTHDALVAKLQQLSADAEGMDFALDCVGNEHVVAAAADCLTKRGSVMTIGSTSTTQAVFKTEKFLVFGLTYRGMHQGDSVPRVMIPEMIRQWRAGRFPFDKLLTRFEFKDLEKALEEMHGGRVVKSLLVV</sequence>
<keyword evidence="3" id="KW-0560">Oxidoreductase</keyword>
<dbReference type="InterPro" id="IPR036291">
    <property type="entry name" value="NAD(P)-bd_dom_sf"/>
</dbReference>
<comment type="caution">
    <text evidence="8">The sequence shown here is derived from an EMBL/GenBank/DDBJ whole genome shotgun (WGS) entry which is preliminary data.</text>
</comment>
<keyword evidence="1 5" id="KW-0479">Metal-binding</keyword>
<dbReference type="InterPro" id="IPR011032">
    <property type="entry name" value="GroES-like_sf"/>
</dbReference>
<evidence type="ECO:0000256" key="4">
    <source>
        <dbReference type="ARBA" id="ARBA00023027"/>
    </source>
</evidence>
<keyword evidence="4" id="KW-0520">NAD</keyword>
<feature type="domain" description="Alcohol dehydrogenase-like C-terminal" evidence="6">
    <location>
        <begin position="203"/>
        <end position="332"/>
    </location>
</feature>
<evidence type="ECO:0008006" key="10">
    <source>
        <dbReference type="Google" id="ProtNLM"/>
    </source>
</evidence>
<accession>A0A1V8T097</accession>
<dbReference type="SUPFAM" id="SSF51735">
    <property type="entry name" value="NAD(P)-binding Rossmann-fold domains"/>
    <property type="match status" value="1"/>
</dbReference>
<evidence type="ECO:0000313" key="8">
    <source>
        <dbReference type="EMBL" id="OQO04739.1"/>
    </source>
</evidence>
<reference evidence="9" key="1">
    <citation type="submission" date="2017-03" db="EMBL/GenBank/DDBJ databases">
        <title>Genomes of endolithic fungi from Antarctica.</title>
        <authorList>
            <person name="Coleine C."/>
            <person name="Masonjones S."/>
            <person name="Stajich J.E."/>
        </authorList>
    </citation>
    <scope>NUCLEOTIDE SEQUENCE [LARGE SCALE GENOMIC DNA]</scope>
    <source>
        <strain evidence="9">CCFEE 5527</strain>
    </source>
</reference>
<comment type="similarity">
    <text evidence="5">Belongs to the zinc-containing alcohol dehydrogenase family.</text>
</comment>
<dbReference type="PANTHER" id="PTHR43880">
    <property type="entry name" value="ALCOHOL DEHYDROGENASE"/>
    <property type="match status" value="1"/>
</dbReference>
<gene>
    <name evidence="8" type="ORF">B0A48_09662</name>
</gene>
<evidence type="ECO:0000256" key="1">
    <source>
        <dbReference type="ARBA" id="ARBA00022723"/>
    </source>
</evidence>
<dbReference type="EMBL" id="NAJO01000021">
    <property type="protein sequence ID" value="OQO04739.1"/>
    <property type="molecule type" value="Genomic_DNA"/>
</dbReference>
<dbReference type="InterPro" id="IPR002328">
    <property type="entry name" value="ADH_Zn_CS"/>
</dbReference>
<evidence type="ECO:0000313" key="9">
    <source>
        <dbReference type="Proteomes" id="UP000192596"/>
    </source>
</evidence>
<dbReference type="GO" id="GO:0046294">
    <property type="term" value="P:formaldehyde catabolic process"/>
    <property type="evidence" value="ECO:0007669"/>
    <property type="project" value="TreeGrafter"/>
</dbReference>
<dbReference type="AlphaFoldDB" id="A0A1V8T097"/>
<dbReference type="OrthoDB" id="1560166at2759"/>
<proteinExistence type="inferred from homology"/>
<keyword evidence="9" id="KW-1185">Reference proteome</keyword>
<name>A0A1V8T097_9PEZI</name>
<evidence type="ECO:0000256" key="5">
    <source>
        <dbReference type="RuleBase" id="RU361277"/>
    </source>
</evidence>
<dbReference type="InterPro" id="IPR013149">
    <property type="entry name" value="ADH-like_C"/>
</dbReference>
<organism evidence="8 9">
    <name type="scientific">Cryoendolithus antarcticus</name>
    <dbReference type="NCBI Taxonomy" id="1507870"/>
    <lineage>
        <taxon>Eukaryota</taxon>
        <taxon>Fungi</taxon>
        <taxon>Dikarya</taxon>
        <taxon>Ascomycota</taxon>
        <taxon>Pezizomycotina</taxon>
        <taxon>Dothideomycetes</taxon>
        <taxon>Dothideomycetidae</taxon>
        <taxon>Cladosporiales</taxon>
        <taxon>Cladosporiaceae</taxon>
        <taxon>Cryoendolithus</taxon>
    </lineage>
</organism>
<dbReference type="GO" id="GO:0008270">
    <property type="term" value="F:zinc ion binding"/>
    <property type="evidence" value="ECO:0007669"/>
    <property type="project" value="InterPro"/>
</dbReference>